<dbReference type="PANTHER" id="PTHR31423:SF3">
    <property type="entry name" value="PROLYL-TRNA SYNTHETASE ASSOCIATED DOMAIN-CONTAINING PROTEIN 1-RELATED"/>
    <property type="match status" value="1"/>
</dbReference>
<dbReference type="Pfam" id="PF04073">
    <property type="entry name" value="tRNA_edit"/>
    <property type="match status" value="1"/>
</dbReference>
<accession>A0A9D1FF94</accession>
<dbReference type="InterPro" id="IPR007214">
    <property type="entry name" value="YbaK/aa-tRNA-synth-assoc-dom"/>
</dbReference>
<sequence>MELFHGRPDDCSGRLARELRVYDYLDKLGIEYWRTDHFDMPAMTMEDCNKIDAVLGVLICKNLFLCNRQKTDFYLLLMPGDKPFRTKELSKKLGVSRLSFAPEDAMLELLDIQPGAVSVMGLMNDRDGRVRLVVDGDVLRQEYFGCHPCVNTSSMKLRTSDVVDKYIPSTAHEMTVVELTGEE</sequence>
<dbReference type="Gene3D" id="3.90.960.10">
    <property type="entry name" value="YbaK/aminoacyl-tRNA synthetase-associated domain"/>
    <property type="match status" value="1"/>
</dbReference>
<evidence type="ECO:0000259" key="2">
    <source>
        <dbReference type="Pfam" id="PF04073"/>
    </source>
</evidence>
<reference evidence="3" key="2">
    <citation type="journal article" date="2021" name="PeerJ">
        <title>Extensive microbial diversity within the chicken gut microbiome revealed by metagenomics and culture.</title>
        <authorList>
            <person name="Gilroy R."/>
            <person name="Ravi A."/>
            <person name="Getino M."/>
            <person name="Pursley I."/>
            <person name="Horton D.L."/>
            <person name="Alikhan N.F."/>
            <person name="Baker D."/>
            <person name="Gharbi K."/>
            <person name="Hall N."/>
            <person name="Watson M."/>
            <person name="Adriaenssens E.M."/>
            <person name="Foster-Nyarko E."/>
            <person name="Jarju S."/>
            <person name="Secka A."/>
            <person name="Antonio M."/>
            <person name="Oren A."/>
            <person name="Chaudhuri R.R."/>
            <person name="La Ragione R."/>
            <person name="Hildebrand F."/>
            <person name="Pallen M.J."/>
        </authorList>
    </citation>
    <scope>NUCLEOTIDE SEQUENCE</scope>
    <source>
        <strain evidence="3">ChiHjej10B9-9673</strain>
    </source>
</reference>
<dbReference type="PANTHER" id="PTHR31423">
    <property type="entry name" value="YBAK DOMAIN-CONTAINING PROTEIN"/>
    <property type="match status" value="1"/>
</dbReference>
<evidence type="ECO:0000313" key="3">
    <source>
        <dbReference type="EMBL" id="HIS67261.1"/>
    </source>
</evidence>
<evidence type="ECO:0000313" key="4">
    <source>
        <dbReference type="Proteomes" id="UP000824001"/>
    </source>
</evidence>
<reference evidence="3" key="1">
    <citation type="submission" date="2020-10" db="EMBL/GenBank/DDBJ databases">
        <authorList>
            <person name="Gilroy R."/>
        </authorList>
    </citation>
    <scope>NUCLEOTIDE SEQUENCE</scope>
    <source>
        <strain evidence="3">ChiHjej10B9-9673</strain>
    </source>
</reference>
<dbReference type="InterPro" id="IPR036754">
    <property type="entry name" value="YbaK/aa-tRNA-synt-asso_dom_sf"/>
</dbReference>
<gene>
    <name evidence="3" type="ORF">IAC18_06825</name>
</gene>
<feature type="domain" description="YbaK/aminoacyl-tRNA synthetase-associated" evidence="2">
    <location>
        <begin position="41"/>
        <end position="164"/>
    </location>
</feature>
<organism evidence="3 4">
    <name type="scientific">Candidatus Scatomorpha merdipullorum</name>
    <dbReference type="NCBI Taxonomy" id="2840927"/>
    <lineage>
        <taxon>Bacteria</taxon>
        <taxon>Bacillati</taxon>
        <taxon>Bacillota</taxon>
        <taxon>Clostridia</taxon>
        <taxon>Eubacteriales</taxon>
        <taxon>Candidatus Scatomorpha</taxon>
    </lineage>
</organism>
<comment type="similarity">
    <text evidence="1">Belongs to the PRORSD1 family.</text>
</comment>
<dbReference type="GO" id="GO:0002161">
    <property type="term" value="F:aminoacyl-tRNA deacylase activity"/>
    <property type="evidence" value="ECO:0007669"/>
    <property type="project" value="InterPro"/>
</dbReference>
<dbReference type="Proteomes" id="UP000824001">
    <property type="component" value="Unassembled WGS sequence"/>
</dbReference>
<dbReference type="CDD" id="cd04335">
    <property type="entry name" value="PrdX_deacylase"/>
    <property type="match status" value="1"/>
</dbReference>
<dbReference type="SUPFAM" id="SSF55826">
    <property type="entry name" value="YbaK/ProRS associated domain"/>
    <property type="match status" value="1"/>
</dbReference>
<proteinExistence type="inferred from homology"/>
<comment type="caution">
    <text evidence="3">The sequence shown here is derived from an EMBL/GenBank/DDBJ whole genome shotgun (WGS) entry which is preliminary data.</text>
</comment>
<dbReference type="EMBL" id="DVJK01000193">
    <property type="protein sequence ID" value="HIS67261.1"/>
    <property type="molecule type" value="Genomic_DNA"/>
</dbReference>
<protein>
    <submittedName>
        <fullName evidence="3">Prolyl-tRNA synthetase associated domain-containing protein</fullName>
    </submittedName>
</protein>
<evidence type="ECO:0000256" key="1">
    <source>
        <dbReference type="ARBA" id="ARBA00010201"/>
    </source>
</evidence>
<name>A0A9D1FF94_9FIRM</name>
<dbReference type="AlphaFoldDB" id="A0A9D1FF94"/>
<dbReference type="InterPro" id="IPR040285">
    <property type="entry name" value="ProX/PRXD1"/>
</dbReference>